<feature type="region of interest" description="Disordered" evidence="1">
    <location>
        <begin position="65"/>
        <end position="86"/>
    </location>
</feature>
<feature type="compositionally biased region" description="Polar residues" evidence="1">
    <location>
        <begin position="69"/>
        <end position="83"/>
    </location>
</feature>
<name>A0AAD1ZNQ2_9LAMI</name>
<dbReference type="Proteomes" id="UP000834106">
    <property type="component" value="Chromosome 12"/>
</dbReference>
<accession>A0AAD1ZNQ2</accession>
<dbReference type="EMBL" id="OU503047">
    <property type="protein sequence ID" value="CAI9772835.1"/>
    <property type="molecule type" value="Genomic_DNA"/>
</dbReference>
<proteinExistence type="predicted"/>
<protein>
    <submittedName>
        <fullName evidence="2">Uncharacterized protein</fullName>
    </submittedName>
</protein>
<evidence type="ECO:0000313" key="2">
    <source>
        <dbReference type="EMBL" id="CAI9772835.1"/>
    </source>
</evidence>
<reference evidence="2" key="1">
    <citation type="submission" date="2023-05" db="EMBL/GenBank/DDBJ databases">
        <authorList>
            <person name="Huff M."/>
        </authorList>
    </citation>
    <scope>NUCLEOTIDE SEQUENCE</scope>
</reference>
<gene>
    <name evidence="2" type="ORF">FPE_LOCUS20265</name>
</gene>
<evidence type="ECO:0000256" key="1">
    <source>
        <dbReference type="SAM" id="MobiDB-lite"/>
    </source>
</evidence>
<dbReference type="AlphaFoldDB" id="A0AAD1ZNQ2"/>
<evidence type="ECO:0000313" key="3">
    <source>
        <dbReference type="Proteomes" id="UP000834106"/>
    </source>
</evidence>
<keyword evidence="3" id="KW-1185">Reference proteome</keyword>
<organism evidence="2 3">
    <name type="scientific">Fraxinus pennsylvanica</name>
    <dbReference type="NCBI Taxonomy" id="56036"/>
    <lineage>
        <taxon>Eukaryota</taxon>
        <taxon>Viridiplantae</taxon>
        <taxon>Streptophyta</taxon>
        <taxon>Embryophyta</taxon>
        <taxon>Tracheophyta</taxon>
        <taxon>Spermatophyta</taxon>
        <taxon>Magnoliopsida</taxon>
        <taxon>eudicotyledons</taxon>
        <taxon>Gunneridae</taxon>
        <taxon>Pentapetalae</taxon>
        <taxon>asterids</taxon>
        <taxon>lamiids</taxon>
        <taxon>Lamiales</taxon>
        <taxon>Oleaceae</taxon>
        <taxon>Oleeae</taxon>
        <taxon>Fraxinus</taxon>
    </lineage>
</organism>
<sequence>MSNEEAEMAVQSSEMVAIAKELPELQESPELSEVMDIMYWKRLFQMINDVPNVFEVVTGTVKQVKDQATAPNNNGKNKSSGRMNSYRKKKLVCDEEAAPPAGFSRAAASKGELLLCFNYLIPAGDCWSSNYKKCHR</sequence>